<evidence type="ECO:0000313" key="15">
    <source>
        <dbReference type="EMBL" id="GGD96187.1"/>
    </source>
</evidence>
<dbReference type="InterPro" id="IPR039426">
    <property type="entry name" value="TonB-dep_rcpt-like"/>
</dbReference>
<dbReference type="PANTHER" id="PTHR30069:SF53">
    <property type="entry name" value="COLICIN I RECEPTOR-RELATED"/>
    <property type="match status" value="1"/>
</dbReference>
<evidence type="ECO:0000256" key="7">
    <source>
        <dbReference type="ARBA" id="ARBA00023077"/>
    </source>
</evidence>
<evidence type="ECO:0000256" key="4">
    <source>
        <dbReference type="ARBA" id="ARBA00022692"/>
    </source>
</evidence>
<evidence type="ECO:0000313" key="16">
    <source>
        <dbReference type="Proteomes" id="UP000619041"/>
    </source>
</evidence>
<keyword evidence="2 10" id="KW-0813">Transport</keyword>
<protein>
    <submittedName>
        <fullName evidence="15">TonB-dependent receptor</fullName>
    </submittedName>
</protein>
<dbReference type="InterPro" id="IPR037066">
    <property type="entry name" value="Plug_dom_sf"/>
</dbReference>
<accession>A0ABQ1S6Z7</accession>
<sequence>MSKYLFFLSTLLVSAPLAAQSEETAITVTATGTRSEIEDTGQPVTIIGQAEIDEVQGADPARVLRRAPGVAITRNGPPGAFTGVRVRGAGAEQLLVLVDGVRVADAAAPGGGFDFANLAAGEIEKLDLLRGSNSVIWGSDAIGGVLLVTTRARRGLLASAEYGSDDSTYLSASGGTGSDSFFLGGSAGWQRTDGFSAAASGSEPDGFEQWSANGQARAYLSPSLELFALGRYAKGDLDLDGYPAPDYVFTDTAESQRTRQYTGATGAIYDSGLLYLRGAYSFSDTERATYDPQLGSVPTYSTDGNSRRVDLRGEWRPIGPLILNFGAEGEWTRFASSFDAARKTRIWGAYAQAGIEHGGLSAHAGLRHDRHARFGGETSIGADLSYAVAKDLRLRASYGEGFKAPTLFQLLSEYGNAALRPERSSSFDLGLAWRKRTEPTWGAVTLYRRDSTDLIDFVSCFEKTSGICAGRPLGTYDNIGRARAQGFEVEFGLAPTGRLRTTLAYSYLDAQDRATGAGLARRPRHALTATLDWAAPMGVMLGSDVRLVGDSYDDAGNFVRLDGYVLADLRAAVPLGEQLELFGRIENLFDARYTEVAGYGTRGRAAFAGARLKL</sequence>
<dbReference type="RefSeq" id="WP_188644588.1">
    <property type="nucleotide sequence ID" value="NZ_BMKL01000001.1"/>
</dbReference>
<evidence type="ECO:0000256" key="5">
    <source>
        <dbReference type="ARBA" id="ARBA00022729"/>
    </source>
</evidence>
<dbReference type="CDD" id="cd01347">
    <property type="entry name" value="ligand_gated_channel"/>
    <property type="match status" value="1"/>
</dbReference>
<proteinExistence type="inferred from homology"/>
<evidence type="ECO:0000256" key="2">
    <source>
        <dbReference type="ARBA" id="ARBA00022448"/>
    </source>
</evidence>
<evidence type="ECO:0000256" key="9">
    <source>
        <dbReference type="ARBA" id="ARBA00023237"/>
    </source>
</evidence>
<dbReference type="Gene3D" id="2.40.170.20">
    <property type="entry name" value="TonB-dependent receptor, beta-barrel domain"/>
    <property type="match status" value="1"/>
</dbReference>
<evidence type="ECO:0000256" key="10">
    <source>
        <dbReference type="PROSITE-ProRule" id="PRU01360"/>
    </source>
</evidence>
<dbReference type="Pfam" id="PF00593">
    <property type="entry name" value="TonB_dep_Rec_b-barrel"/>
    <property type="match status" value="1"/>
</dbReference>
<keyword evidence="3 10" id="KW-1134">Transmembrane beta strand</keyword>
<evidence type="ECO:0000259" key="13">
    <source>
        <dbReference type="Pfam" id="PF00593"/>
    </source>
</evidence>
<dbReference type="InterPro" id="IPR000531">
    <property type="entry name" value="Beta-barrel_TonB"/>
</dbReference>
<feature type="chain" id="PRO_5047359544" evidence="12">
    <location>
        <begin position="20"/>
        <end position="614"/>
    </location>
</feature>
<evidence type="ECO:0000256" key="3">
    <source>
        <dbReference type="ARBA" id="ARBA00022452"/>
    </source>
</evidence>
<evidence type="ECO:0000256" key="8">
    <source>
        <dbReference type="ARBA" id="ARBA00023136"/>
    </source>
</evidence>
<name>A0ABQ1S6Z7_9SPHN</name>
<dbReference type="Proteomes" id="UP000619041">
    <property type="component" value="Unassembled WGS sequence"/>
</dbReference>
<keyword evidence="4 10" id="KW-0812">Transmembrane</keyword>
<reference evidence="16" key="1">
    <citation type="journal article" date="2019" name="Int. J. Syst. Evol. Microbiol.">
        <title>The Global Catalogue of Microorganisms (GCM) 10K type strain sequencing project: providing services to taxonomists for standard genome sequencing and annotation.</title>
        <authorList>
            <consortium name="The Broad Institute Genomics Platform"/>
            <consortium name="The Broad Institute Genome Sequencing Center for Infectious Disease"/>
            <person name="Wu L."/>
            <person name="Ma J."/>
        </authorList>
    </citation>
    <scope>NUCLEOTIDE SEQUENCE [LARGE SCALE GENOMIC DNA]</scope>
    <source>
        <strain evidence="16">CGMCC 1.15959</strain>
    </source>
</reference>
<evidence type="ECO:0000256" key="11">
    <source>
        <dbReference type="RuleBase" id="RU003357"/>
    </source>
</evidence>
<comment type="similarity">
    <text evidence="10 11">Belongs to the TonB-dependent receptor family.</text>
</comment>
<organism evidence="15 16">
    <name type="scientific">Tsuneonella deserti</name>
    <dbReference type="NCBI Taxonomy" id="2035528"/>
    <lineage>
        <taxon>Bacteria</taxon>
        <taxon>Pseudomonadati</taxon>
        <taxon>Pseudomonadota</taxon>
        <taxon>Alphaproteobacteria</taxon>
        <taxon>Sphingomonadales</taxon>
        <taxon>Erythrobacteraceae</taxon>
        <taxon>Tsuneonella</taxon>
    </lineage>
</organism>
<evidence type="ECO:0000256" key="6">
    <source>
        <dbReference type="ARBA" id="ARBA00023065"/>
    </source>
</evidence>
<dbReference type="Gene3D" id="2.170.130.10">
    <property type="entry name" value="TonB-dependent receptor, plug domain"/>
    <property type="match status" value="1"/>
</dbReference>
<evidence type="ECO:0000259" key="14">
    <source>
        <dbReference type="Pfam" id="PF07715"/>
    </source>
</evidence>
<keyword evidence="5 12" id="KW-0732">Signal</keyword>
<evidence type="ECO:0000256" key="12">
    <source>
        <dbReference type="SAM" id="SignalP"/>
    </source>
</evidence>
<feature type="signal peptide" evidence="12">
    <location>
        <begin position="1"/>
        <end position="19"/>
    </location>
</feature>
<keyword evidence="7 11" id="KW-0798">TonB box</keyword>
<keyword evidence="9 10" id="KW-0998">Cell outer membrane</keyword>
<dbReference type="PROSITE" id="PS52016">
    <property type="entry name" value="TONB_DEPENDENT_REC_3"/>
    <property type="match status" value="1"/>
</dbReference>
<keyword evidence="15" id="KW-0675">Receptor</keyword>
<dbReference type="PANTHER" id="PTHR30069">
    <property type="entry name" value="TONB-DEPENDENT OUTER MEMBRANE RECEPTOR"/>
    <property type="match status" value="1"/>
</dbReference>
<feature type="domain" description="TonB-dependent receptor plug" evidence="14">
    <location>
        <begin position="37"/>
        <end position="145"/>
    </location>
</feature>
<feature type="domain" description="TonB-dependent receptor-like beta-barrel" evidence="13">
    <location>
        <begin position="221"/>
        <end position="588"/>
    </location>
</feature>
<comment type="caution">
    <text evidence="15">The sequence shown here is derived from an EMBL/GenBank/DDBJ whole genome shotgun (WGS) entry which is preliminary data.</text>
</comment>
<dbReference type="EMBL" id="BMKL01000001">
    <property type="protein sequence ID" value="GGD96187.1"/>
    <property type="molecule type" value="Genomic_DNA"/>
</dbReference>
<keyword evidence="8 10" id="KW-0472">Membrane</keyword>
<keyword evidence="16" id="KW-1185">Reference proteome</keyword>
<gene>
    <name evidence="15" type="ORF">GCM10011515_15170</name>
</gene>
<dbReference type="Pfam" id="PF07715">
    <property type="entry name" value="Plug"/>
    <property type="match status" value="1"/>
</dbReference>
<dbReference type="SUPFAM" id="SSF56935">
    <property type="entry name" value="Porins"/>
    <property type="match status" value="1"/>
</dbReference>
<evidence type="ECO:0000256" key="1">
    <source>
        <dbReference type="ARBA" id="ARBA00004571"/>
    </source>
</evidence>
<dbReference type="InterPro" id="IPR036942">
    <property type="entry name" value="Beta-barrel_TonB_sf"/>
</dbReference>
<comment type="subcellular location">
    <subcellularLocation>
        <location evidence="1 10">Cell outer membrane</location>
        <topology evidence="1 10">Multi-pass membrane protein</topology>
    </subcellularLocation>
</comment>
<dbReference type="InterPro" id="IPR012910">
    <property type="entry name" value="Plug_dom"/>
</dbReference>
<keyword evidence="6" id="KW-0406">Ion transport</keyword>